<evidence type="ECO:0000313" key="3">
    <source>
        <dbReference type="Proteomes" id="UP000030746"/>
    </source>
</evidence>
<protein>
    <recommendedName>
        <fullName evidence="4">PDZ domain-containing protein</fullName>
    </recommendedName>
</protein>
<dbReference type="AlphaFoldDB" id="V4AZ78"/>
<dbReference type="GeneID" id="20234351"/>
<dbReference type="OMA" id="MIANQTR"/>
<dbReference type="GO" id="GO:0005886">
    <property type="term" value="C:plasma membrane"/>
    <property type="evidence" value="ECO:0007669"/>
    <property type="project" value="TreeGrafter"/>
</dbReference>
<reference evidence="2 3" key="1">
    <citation type="journal article" date="2013" name="Nature">
        <title>Insights into bilaterian evolution from three spiralian genomes.</title>
        <authorList>
            <person name="Simakov O."/>
            <person name="Marletaz F."/>
            <person name="Cho S.J."/>
            <person name="Edsinger-Gonzales E."/>
            <person name="Havlak P."/>
            <person name="Hellsten U."/>
            <person name="Kuo D.H."/>
            <person name="Larsson T."/>
            <person name="Lv J."/>
            <person name="Arendt D."/>
            <person name="Savage R."/>
            <person name="Osoegawa K."/>
            <person name="de Jong P."/>
            <person name="Grimwood J."/>
            <person name="Chapman J.A."/>
            <person name="Shapiro H."/>
            <person name="Aerts A."/>
            <person name="Otillar R.P."/>
            <person name="Terry A.Y."/>
            <person name="Boore J.L."/>
            <person name="Grigoriev I.V."/>
            <person name="Lindberg D.R."/>
            <person name="Seaver E.C."/>
            <person name="Weisblat D.A."/>
            <person name="Putnam N.H."/>
            <person name="Rokhsar D.S."/>
        </authorList>
    </citation>
    <scope>NUCLEOTIDE SEQUENCE [LARGE SCALE GENOMIC DNA]</scope>
</reference>
<dbReference type="InterPro" id="IPR051230">
    <property type="entry name" value="APP-Binding"/>
</dbReference>
<dbReference type="PANTHER" id="PTHR12345:SF11">
    <property type="entry name" value="FI13065P"/>
    <property type="match status" value="1"/>
</dbReference>
<dbReference type="STRING" id="225164.V4AZ78"/>
<dbReference type="CTD" id="20234351"/>
<dbReference type="OrthoDB" id="6126662at2759"/>
<gene>
    <name evidence="2" type="ORF">LOTGIDRAFT_140730</name>
</gene>
<dbReference type="Proteomes" id="UP000030746">
    <property type="component" value="Unassembled WGS sequence"/>
</dbReference>
<evidence type="ECO:0000256" key="1">
    <source>
        <dbReference type="ARBA" id="ARBA00022737"/>
    </source>
</evidence>
<dbReference type="KEGG" id="lgi:LOTGIDRAFT_140730"/>
<dbReference type="RefSeq" id="XP_009048869.1">
    <property type="nucleotide sequence ID" value="XM_009050621.1"/>
</dbReference>
<name>V4AZ78_LOTGI</name>
<evidence type="ECO:0000313" key="2">
    <source>
        <dbReference type="EMBL" id="ESP00421.1"/>
    </source>
</evidence>
<evidence type="ECO:0008006" key="4">
    <source>
        <dbReference type="Google" id="ProtNLM"/>
    </source>
</evidence>
<dbReference type="GO" id="GO:0005737">
    <property type="term" value="C:cytoplasm"/>
    <property type="evidence" value="ECO:0007669"/>
    <property type="project" value="TreeGrafter"/>
</dbReference>
<dbReference type="PANTHER" id="PTHR12345">
    <property type="entry name" value="SYNTENIN RELATED"/>
    <property type="match status" value="1"/>
</dbReference>
<dbReference type="EMBL" id="KB200702">
    <property type="protein sequence ID" value="ESP00421.1"/>
    <property type="molecule type" value="Genomic_DNA"/>
</dbReference>
<dbReference type="HOGENOM" id="CLU_1373623_0_0_1"/>
<keyword evidence="1" id="KW-0677">Repeat</keyword>
<proteinExistence type="predicted"/>
<sequence>MLLPSIIVKIKKDYFHGLALVDSFSGVWVSGWNLVDFPRLHDKFHIGDKILSVNNVPCQSSASYYKQIKHSDYSTVDIQLKRLPKARVFVMRRAAEGESIGIKREGGTAEILYVDPYGLAGRHGLPLKSHNMVDNNLCNWVITEINSQTLNLFFKDMEVKHRLGAVGKDITIVVQPSDLINDLKKQLKKLKNYKSYLIK</sequence>
<accession>V4AZ78</accession>
<organism evidence="2 3">
    <name type="scientific">Lottia gigantea</name>
    <name type="common">Giant owl limpet</name>
    <dbReference type="NCBI Taxonomy" id="225164"/>
    <lineage>
        <taxon>Eukaryota</taxon>
        <taxon>Metazoa</taxon>
        <taxon>Spiralia</taxon>
        <taxon>Lophotrochozoa</taxon>
        <taxon>Mollusca</taxon>
        <taxon>Gastropoda</taxon>
        <taxon>Patellogastropoda</taxon>
        <taxon>Lottioidea</taxon>
        <taxon>Lottiidae</taxon>
        <taxon>Lottia</taxon>
    </lineage>
</organism>
<keyword evidence="3" id="KW-1185">Reference proteome</keyword>